<sequence length="329" mass="35557">MGRDGSDQEMTTATYTHEDPVVDAALDWFTRLRAGTPDDATLRAFRAWRDGDPRHAREFRALEELWGAPTFAKAATLAGARPAAPARPSRAPWRRRLAFAASLALVLAAIWRSPDAVVAWRADYLTATGERERVTLPDGSTMILNTASAVALDFAKGERAITLLAGEAFFDVRHDADHPFTVTGRFGEVRVEGTAFSVEMKDDRDEIVLERGAVAVRCVGASGQAAALHPGEAVSVTATALSPVRRAAPEHDLAWRNGRIRFDERPLGAVVEDLRRYHKGPIFVLNDAAEGTVVSGNYRLDDIAGALRTLAAATGAEVIELPAGVVILR</sequence>
<dbReference type="Pfam" id="PF16220">
    <property type="entry name" value="DUF4880"/>
    <property type="match status" value="1"/>
</dbReference>
<protein>
    <submittedName>
        <fullName evidence="3">FecR</fullName>
    </submittedName>
</protein>
<evidence type="ECO:0000313" key="4">
    <source>
        <dbReference type="Proteomes" id="UP000001929"/>
    </source>
</evidence>
<dbReference type="GO" id="GO:0016989">
    <property type="term" value="F:sigma factor antagonist activity"/>
    <property type="evidence" value="ECO:0007669"/>
    <property type="project" value="TreeGrafter"/>
</dbReference>
<dbReference type="PIRSF" id="PIRSF018266">
    <property type="entry name" value="FecR"/>
    <property type="match status" value="1"/>
</dbReference>
<dbReference type="PATRIC" id="fig|269796.9.peg.2474"/>
<evidence type="ECO:0000259" key="1">
    <source>
        <dbReference type="Pfam" id="PF04773"/>
    </source>
</evidence>
<dbReference type="Proteomes" id="UP000001929">
    <property type="component" value="Chromosome"/>
</dbReference>
<name>Q2RRS2_RHORT</name>
<dbReference type="InterPro" id="IPR032623">
    <property type="entry name" value="FecR_N"/>
</dbReference>
<dbReference type="eggNOG" id="COG3712">
    <property type="taxonomic scope" value="Bacteria"/>
</dbReference>
<proteinExistence type="predicted"/>
<dbReference type="STRING" id="269796.Rru_A2373"/>
<feature type="domain" description="FecR N-terminal" evidence="2">
    <location>
        <begin position="23"/>
        <end position="65"/>
    </location>
</feature>
<dbReference type="PANTHER" id="PTHR30273:SF2">
    <property type="entry name" value="PROTEIN FECR"/>
    <property type="match status" value="1"/>
</dbReference>
<evidence type="ECO:0000313" key="3">
    <source>
        <dbReference type="EMBL" id="ABC23173.1"/>
    </source>
</evidence>
<accession>Q2RRS2</accession>
<dbReference type="Pfam" id="PF04773">
    <property type="entry name" value="FecR"/>
    <property type="match status" value="1"/>
</dbReference>
<dbReference type="PANTHER" id="PTHR30273">
    <property type="entry name" value="PERIPLASMIC SIGNAL SENSOR AND SIGMA FACTOR ACTIVATOR FECR-RELATED"/>
    <property type="match status" value="1"/>
</dbReference>
<dbReference type="Gene3D" id="3.55.50.30">
    <property type="match status" value="1"/>
</dbReference>
<dbReference type="KEGG" id="rru:Rru_A2373"/>
<dbReference type="HOGENOM" id="CLU_050192_0_1_5"/>
<dbReference type="InterPro" id="IPR006860">
    <property type="entry name" value="FecR"/>
</dbReference>
<dbReference type="EMBL" id="CP000230">
    <property type="protein sequence ID" value="ABC23173.1"/>
    <property type="molecule type" value="Genomic_DNA"/>
</dbReference>
<organism evidence="3 4">
    <name type="scientific">Rhodospirillum rubrum (strain ATCC 11170 / ATH 1.1.1 / DSM 467 / LMG 4362 / NCIMB 8255 / S1)</name>
    <dbReference type="NCBI Taxonomy" id="269796"/>
    <lineage>
        <taxon>Bacteria</taxon>
        <taxon>Pseudomonadati</taxon>
        <taxon>Pseudomonadota</taxon>
        <taxon>Alphaproteobacteria</taxon>
        <taxon>Rhodospirillales</taxon>
        <taxon>Rhodospirillaceae</taxon>
        <taxon>Rhodospirillum</taxon>
    </lineage>
</organism>
<feature type="domain" description="FecR protein" evidence="1">
    <location>
        <begin position="123"/>
        <end position="214"/>
    </location>
</feature>
<dbReference type="EnsemblBacteria" id="ABC23173">
    <property type="protein sequence ID" value="ABC23173"/>
    <property type="gene ID" value="Rru_A2373"/>
</dbReference>
<reference evidence="3 4" key="1">
    <citation type="journal article" date="2011" name="Stand. Genomic Sci.">
        <title>Complete genome sequence of Rhodospirillum rubrum type strain (S1).</title>
        <authorList>
            <person name="Munk A.C."/>
            <person name="Copeland A."/>
            <person name="Lucas S."/>
            <person name="Lapidus A."/>
            <person name="Del Rio T.G."/>
            <person name="Barry K."/>
            <person name="Detter J.C."/>
            <person name="Hammon N."/>
            <person name="Israni S."/>
            <person name="Pitluck S."/>
            <person name="Brettin T."/>
            <person name="Bruce D."/>
            <person name="Han C."/>
            <person name="Tapia R."/>
            <person name="Gilna P."/>
            <person name="Schmutz J."/>
            <person name="Larimer F."/>
            <person name="Land M."/>
            <person name="Kyrpides N.C."/>
            <person name="Mavromatis K."/>
            <person name="Richardson P."/>
            <person name="Rohde M."/>
            <person name="Goker M."/>
            <person name="Klenk H.P."/>
            <person name="Zhang Y."/>
            <person name="Roberts G.P."/>
            <person name="Reslewic S."/>
            <person name="Schwartz D.C."/>
        </authorList>
    </citation>
    <scope>NUCLEOTIDE SEQUENCE [LARGE SCALE GENOMIC DNA]</scope>
    <source>
        <strain evidence="4">ATCC 11170 / ATH 1.1.1 / DSM 467 / LMG 4362 / NCIMB 8255 / S1</strain>
    </source>
</reference>
<keyword evidence="4" id="KW-1185">Reference proteome</keyword>
<dbReference type="PhylomeDB" id="Q2RRS2"/>
<evidence type="ECO:0000259" key="2">
    <source>
        <dbReference type="Pfam" id="PF16220"/>
    </source>
</evidence>
<gene>
    <name evidence="3" type="ordered locus">Rru_A2373</name>
</gene>
<dbReference type="Gene3D" id="2.60.120.1440">
    <property type="match status" value="1"/>
</dbReference>
<dbReference type="InterPro" id="IPR012373">
    <property type="entry name" value="Ferrdict_sens_TM"/>
</dbReference>
<dbReference type="AlphaFoldDB" id="Q2RRS2"/>